<dbReference type="AlphaFoldDB" id="A0A147ETF8"/>
<dbReference type="Proteomes" id="UP000075025">
    <property type="component" value="Unassembled WGS sequence"/>
</dbReference>
<dbReference type="RefSeq" id="WP_058625016.1">
    <property type="nucleotide sequence ID" value="NZ_LDRT01000136.1"/>
</dbReference>
<sequence>MDADEAHELERLRARAYGPRADIADDPAALARLRELEDRERSRQSEPVPAPTTGVAAHTDAEADATDLTVESAAEPALPRPPLLRSRRRVVIAALSVAVAVAVASAVTAVAVGSTVVDGTSGIARSDSLTPDPGAELGASGYLGFDPERTRGFSDYYGLTVFSGVSQIDSEGNESTCLIVLNTEEARGDGSSPSSSPRVRFGSCGAGPFPAAVKFVVSASFPEPFRARYPVGTAIQFVLDEDEVGVYAATP</sequence>
<feature type="compositionally biased region" description="Basic and acidic residues" evidence="1">
    <location>
        <begin position="33"/>
        <end position="44"/>
    </location>
</feature>
<proteinExistence type="predicted"/>
<dbReference type="EMBL" id="LDRT01000136">
    <property type="protein sequence ID" value="KTR89047.1"/>
    <property type="molecule type" value="Genomic_DNA"/>
</dbReference>
<accession>A0A147ETF8</accession>
<protein>
    <submittedName>
        <fullName evidence="3">Uncharacterized protein</fullName>
    </submittedName>
</protein>
<keyword evidence="2" id="KW-1133">Transmembrane helix</keyword>
<name>A0A147ETF8_MICTE</name>
<dbReference type="OrthoDB" id="5061092at2"/>
<evidence type="ECO:0000256" key="1">
    <source>
        <dbReference type="SAM" id="MobiDB-lite"/>
    </source>
</evidence>
<reference evidence="3 4" key="1">
    <citation type="journal article" date="2016" name="Front. Microbiol.">
        <title>Genomic Resource of Rice Seed Associated Bacteria.</title>
        <authorList>
            <person name="Midha S."/>
            <person name="Bansal K."/>
            <person name="Sharma S."/>
            <person name="Kumar N."/>
            <person name="Patil P.P."/>
            <person name="Chaudhry V."/>
            <person name="Patil P.B."/>
        </authorList>
    </citation>
    <scope>NUCLEOTIDE SEQUENCE [LARGE SCALE GENOMIC DNA]</scope>
    <source>
        <strain evidence="3 4">NS220</strain>
    </source>
</reference>
<evidence type="ECO:0000313" key="4">
    <source>
        <dbReference type="Proteomes" id="UP000075025"/>
    </source>
</evidence>
<comment type="caution">
    <text evidence="3">The sequence shown here is derived from an EMBL/GenBank/DDBJ whole genome shotgun (WGS) entry which is preliminary data.</text>
</comment>
<keyword evidence="2" id="KW-0812">Transmembrane</keyword>
<evidence type="ECO:0000256" key="2">
    <source>
        <dbReference type="SAM" id="Phobius"/>
    </source>
</evidence>
<evidence type="ECO:0000313" key="3">
    <source>
        <dbReference type="EMBL" id="KTR89047.1"/>
    </source>
</evidence>
<dbReference type="PATRIC" id="fig|2033.6.peg.763"/>
<organism evidence="3 4">
    <name type="scientific">Microbacterium testaceum</name>
    <name type="common">Aureobacterium testaceum</name>
    <name type="synonym">Brevibacterium testaceum</name>
    <dbReference type="NCBI Taxonomy" id="2033"/>
    <lineage>
        <taxon>Bacteria</taxon>
        <taxon>Bacillati</taxon>
        <taxon>Actinomycetota</taxon>
        <taxon>Actinomycetes</taxon>
        <taxon>Micrococcales</taxon>
        <taxon>Microbacteriaceae</taxon>
        <taxon>Microbacterium</taxon>
    </lineage>
</organism>
<feature type="transmembrane region" description="Helical" evidence="2">
    <location>
        <begin position="90"/>
        <end position="112"/>
    </location>
</feature>
<feature type="region of interest" description="Disordered" evidence="1">
    <location>
        <begin position="33"/>
        <end position="57"/>
    </location>
</feature>
<gene>
    <name evidence="3" type="ORF">NS220_16065</name>
</gene>
<keyword evidence="2" id="KW-0472">Membrane</keyword>